<dbReference type="PANTHER" id="PTHR30619">
    <property type="entry name" value="DNA INTERNALIZATION/COMPETENCE PROTEIN COMEC/REC2"/>
    <property type="match status" value="1"/>
</dbReference>
<gene>
    <name evidence="3" type="ORF">ACFQHK_02115</name>
</gene>
<dbReference type="SMART" id="SM00849">
    <property type="entry name" value="Lactamase_B"/>
    <property type="match status" value="1"/>
</dbReference>
<dbReference type="PANTHER" id="PTHR30619:SF1">
    <property type="entry name" value="RECOMBINATION PROTEIN 2"/>
    <property type="match status" value="1"/>
</dbReference>
<dbReference type="Gene3D" id="3.60.15.10">
    <property type="entry name" value="Ribonuclease Z/Hydroxyacylglutathione hydrolase-like"/>
    <property type="match status" value="1"/>
</dbReference>
<dbReference type="InterPro" id="IPR001279">
    <property type="entry name" value="Metallo-B-lactamas"/>
</dbReference>
<dbReference type="AlphaFoldDB" id="A0ABD5U7T4"/>
<evidence type="ECO:0000259" key="2">
    <source>
        <dbReference type="PROSITE" id="PS51841"/>
    </source>
</evidence>
<accession>A0ABD5U7T4</accession>
<keyword evidence="4" id="KW-1185">Reference proteome</keyword>
<dbReference type="InterPro" id="IPR052159">
    <property type="entry name" value="Competence_DNA_uptake"/>
</dbReference>
<evidence type="ECO:0000313" key="3">
    <source>
        <dbReference type="EMBL" id="MFC6835302.1"/>
    </source>
</evidence>
<evidence type="ECO:0000256" key="1">
    <source>
        <dbReference type="SAM" id="MobiDB-lite"/>
    </source>
</evidence>
<sequence length="499" mass="51445">MRGDAFGALLVCCLLVLAGCAGAPPDATGPNGSDAGNESETGNDTGTPAANGSASAPALGANGTLSVHYLNVGQGAATLLVSPAGETMLVDSGDYTDDGEAVIAALDRRGVDRVDHLVTTHADADHIGGHAAVIEHYETEREGVGAVYDPGIAASTQTYESYLDAVERHDVPLYRTQAGDTVDLAGTSVDVLGPPEGYLANRERNENSVVLAVDYGETTFLLPGDAETAGERAALEEAGGSLPTTVLAAGHHGSSSSTSEAFLDATDPPVAVVSSAYDSQYGHPHEETLERLAAHDVRTYWTATHGEIAVVSDGERAGVYTRHDAPTDPRSLREGEPAPDETTADLALRATVEGRAVSEATDDDAPRTGDDGSGANGSDDAEGDEADGEGALSVATIHADAAGDDRENLNDEYVVFENTGEASLDLSGWTVSDEAGKTYTVPEGVDLAPDERVTLRTGSGSDGSGDLYWNAGSPVWNNDGDTVVVERDNGQRALTESYA</sequence>
<dbReference type="Pfam" id="PF00753">
    <property type="entry name" value="Lactamase_B"/>
    <property type="match status" value="1"/>
</dbReference>
<dbReference type="PROSITE" id="PS51841">
    <property type="entry name" value="LTD"/>
    <property type="match status" value="1"/>
</dbReference>
<dbReference type="Pfam" id="PF00932">
    <property type="entry name" value="LTD"/>
    <property type="match status" value="1"/>
</dbReference>
<protein>
    <submittedName>
        <fullName evidence="3">MBL fold metallo-hydrolase</fullName>
    </submittedName>
</protein>
<feature type="domain" description="LTD" evidence="2">
    <location>
        <begin position="389"/>
        <end position="499"/>
    </location>
</feature>
<dbReference type="PROSITE" id="PS51257">
    <property type="entry name" value="PROKAR_LIPOPROTEIN"/>
    <property type="match status" value="1"/>
</dbReference>
<feature type="compositionally biased region" description="Polar residues" evidence="1">
    <location>
        <begin position="30"/>
        <end position="54"/>
    </location>
</feature>
<feature type="compositionally biased region" description="Acidic residues" evidence="1">
    <location>
        <begin position="379"/>
        <end position="388"/>
    </location>
</feature>
<name>A0ABD5U7T4_9EURY</name>
<reference evidence="3 4" key="1">
    <citation type="journal article" date="2019" name="Int. J. Syst. Evol. Microbiol.">
        <title>The Global Catalogue of Microorganisms (GCM) 10K type strain sequencing project: providing services to taxonomists for standard genome sequencing and annotation.</title>
        <authorList>
            <consortium name="The Broad Institute Genomics Platform"/>
            <consortium name="The Broad Institute Genome Sequencing Center for Infectious Disease"/>
            <person name="Wu L."/>
            <person name="Ma J."/>
        </authorList>
    </citation>
    <scope>NUCLEOTIDE SEQUENCE [LARGE SCALE GENOMIC DNA]</scope>
    <source>
        <strain evidence="3 4">PSRA2</strain>
    </source>
</reference>
<feature type="compositionally biased region" description="Basic and acidic residues" evidence="1">
    <location>
        <begin position="317"/>
        <end position="336"/>
    </location>
</feature>
<dbReference type="SUPFAM" id="SSF74853">
    <property type="entry name" value="Lamin A/C globular tail domain"/>
    <property type="match status" value="1"/>
</dbReference>
<evidence type="ECO:0000313" key="4">
    <source>
        <dbReference type="Proteomes" id="UP001596406"/>
    </source>
</evidence>
<dbReference type="InterPro" id="IPR036866">
    <property type="entry name" value="RibonucZ/Hydroxyglut_hydro"/>
</dbReference>
<feature type="region of interest" description="Disordered" evidence="1">
    <location>
        <begin position="317"/>
        <end position="388"/>
    </location>
</feature>
<dbReference type="InterPro" id="IPR001322">
    <property type="entry name" value="Lamin_tail_dom"/>
</dbReference>
<dbReference type="Gene3D" id="2.60.40.1260">
    <property type="entry name" value="Lamin Tail domain"/>
    <property type="match status" value="1"/>
</dbReference>
<dbReference type="InterPro" id="IPR035681">
    <property type="entry name" value="ComA-like_MBL"/>
</dbReference>
<dbReference type="SUPFAM" id="SSF56281">
    <property type="entry name" value="Metallo-hydrolase/oxidoreductase"/>
    <property type="match status" value="1"/>
</dbReference>
<dbReference type="RefSeq" id="WP_304447007.1">
    <property type="nucleotide sequence ID" value="NZ_JARRAH010000001.1"/>
</dbReference>
<proteinExistence type="predicted"/>
<dbReference type="EMBL" id="JBHSXM010000001">
    <property type="protein sequence ID" value="MFC6835302.1"/>
    <property type="molecule type" value="Genomic_DNA"/>
</dbReference>
<dbReference type="Proteomes" id="UP001596406">
    <property type="component" value="Unassembled WGS sequence"/>
</dbReference>
<feature type="region of interest" description="Disordered" evidence="1">
    <location>
        <begin position="28"/>
        <end position="55"/>
    </location>
</feature>
<dbReference type="InterPro" id="IPR036415">
    <property type="entry name" value="Lamin_tail_dom_sf"/>
</dbReference>
<organism evidence="3 4">
    <name type="scientific">Halomarina ordinaria</name>
    <dbReference type="NCBI Taxonomy" id="3033939"/>
    <lineage>
        <taxon>Archaea</taxon>
        <taxon>Methanobacteriati</taxon>
        <taxon>Methanobacteriota</taxon>
        <taxon>Stenosarchaea group</taxon>
        <taxon>Halobacteria</taxon>
        <taxon>Halobacteriales</taxon>
        <taxon>Natronomonadaceae</taxon>
        <taxon>Halomarina</taxon>
    </lineage>
</organism>
<comment type="caution">
    <text evidence="3">The sequence shown here is derived from an EMBL/GenBank/DDBJ whole genome shotgun (WGS) entry which is preliminary data.</text>
</comment>
<dbReference type="CDD" id="cd07731">
    <property type="entry name" value="ComA-like_MBL-fold"/>
    <property type="match status" value="1"/>
</dbReference>